<dbReference type="EMBL" id="LGEM01000111">
    <property type="protein sequence ID" value="KUP95744.1"/>
    <property type="molecule type" value="Genomic_DNA"/>
</dbReference>
<protein>
    <recommendedName>
        <fullName evidence="4">Spermidine synthase</fullName>
    </recommendedName>
</protein>
<name>A0A147KEL8_THECS</name>
<comment type="caution">
    <text evidence="2">The sequence shown here is derived from an EMBL/GenBank/DDBJ whole genome shotgun (WGS) entry which is preliminary data.</text>
</comment>
<evidence type="ECO:0000313" key="3">
    <source>
        <dbReference type="Proteomes" id="UP000074382"/>
    </source>
</evidence>
<dbReference type="PATRIC" id="fig|665004.4.peg.3561"/>
<evidence type="ECO:0000313" key="2">
    <source>
        <dbReference type="EMBL" id="KUP95744.1"/>
    </source>
</evidence>
<evidence type="ECO:0000256" key="1">
    <source>
        <dbReference type="SAM" id="Phobius"/>
    </source>
</evidence>
<keyword evidence="1" id="KW-0812">Transmembrane</keyword>
<gene>
    <name evidence="2" type="ORF">AC529_15995</name>
</gene>
<organism evidence="2 3">
    <name type="scientific">Thermobifida cellulosilytica TB100</name>
    <dbReference type="NCBI Taxonomy" id="665004"/>
    <lineage>
        <taxon>Bacteria</taxon>
        <taxon>Bacillati</taxon>
        <taxon>Actinomycetota</taxon>
        <taxon>Actinomycetes</taxon>
        <taxon>Streptosporangiales</taxon>
        <taxon>Nocardiopsidaceae</taxon>
        <taxon>Thermobifida</taxon>
    </lineage>
</organism>
<dbReference type="NCBIfam" id="NF037959">
    <property type="entry name" value="MFS_SpdSyn"/>
    <property type="match status" value="1"/>
</dbReference>
<reference evidence="3" key="1">
    <citation type="journal article" date="2017" name="Acta Aliment.">
        <title>Plant polysaccharide degrading enzyme system of Thermpbifida cellulosilytica TB100 revealed by de novo genome project data.</title>
        <authorList>
            <person name="Toth A."/>
            <person name="Baka E."/>
            <person name="Luzics S."/>
            <person name="Bata-Vidacs I."/>
            <person name="Nagy I."/>
            <person name="Balint B."/>
            <person name="Herceg R."/>
            <person name="Olasz F."/>
            <person name="Wilk T."/>
            <person name="Nagy T."/>
            <person name="Kriszt B."/>
            <person name="Nagy I."/>
            <person name="Kukolya J."/>
        </authorList>
    </citation>
    <scope>NUCLEOTIDE SEQUENCE [LARGE SCALE GENOMIC DNA]</scope>
    <source>
        <strain evidence="3">TB100</strain>
    </source>
</reference>
<evidence type="ECO:0008006" key="4">
    <source>
        <dbReference type="Google" id="ProtNLM"/>
    </source>
</evidence>
<keyword evidence="1" id="KW-0472">Membrane</keyword>
<feature type="non-terminal residue" evidence="2">
    <location>
        <position position="96"/>
    </location>
</feature>
<accession>A0A147KEL8</accession>
<sequence>MVFCSSAVVLVLEVTVIRLVAPYSGDTLETYTAAIGVALAAIALGARIGGAAADRRPAAPLLAVLLLLGGGTTLLAPARRGAARPAAGPGPDRSRR</sequence>
<feature type="transmembrane region" description="Helical" evidence="1">
    <location>
        <begin position="28"/>
        <end position="46"/>
    </location>
</feature>
<keyword evidence="1" id="KW-1133">Transmembrane helix</keyword>
<dbReference type="STRING" id="665004.AC529_15995"/>
<keyword evidence="3" id="KW-1185">Reference proteome</keyword>
<proteinExistence type="predicted"/>
<dbReference type="Proteomes" id="UP000074382">
    <property type="component" value="Unassembled WGS sequence"/>
</dbReference>
<feature type="transmembrane region" description="Helical" evidence="1">
    <location>
        <begin position="58"/>
        <end position="76"/>
    </location>
</feature>
<dbReference type="AlphaFoldDB" id="A0A147KEL8"/>